<proteinExistence type="inferred from homology"/>
<dbReference type="InterPro" id="IPR011032">
    <property type="entry name" value="GroES-like_sf"/>
</dbReference>
<gene>
    <name evidence="8" type="ORF">WJX68_15080</name>
</gene>
<evidence type="ECO:0000256" key="2">
    <source>
        <dbReference type="ARBA" id="ARBA00022723"/>
    </source>
</evidence>
<evidence type="ECO:0000313" key="8">
    <source>
        <dbReference type="EMBL" id="MEJ8280267.1"/>
    </source>
</evidence>
<keyword evidence="4" id="KW-0560">Oxidoreductase</keyword>
<dbReference type="PROSITE" id="PS00059">
    <property type="entry name" value="ADH_ZINC"/>
    <property type="match status" value="1"/>
</dbReference>
<comment type="similarity">
    <text evidence="5">Belongs to the zinc-containing alcohol dehydrogenase family.</text>
</comment>
<evidence type="ECO:0000256" key="3">
    <source>
        <dbReference type="ARBA" id="ARBA00022833"/>
    </source>
</evidence>
<accession>A0ABU8T8L1</accession>
<evidence type="ECO:0000256" key="1">
    <source>
        <dbReference type="ARBA" id="ARBA00001947"/>
    </source>
</evidence>
<organism evidence="8 9">
    <name type="scientific">Pseudonocardia spirodelae</name>
    <dbReference type="NCBI Taxonomy" id="3133431"/>
    <lineage>
        <taxon>Bacteria</taxon>
        <taxon>Bacillati</taxon>
        <taxon>Actinomycetota</taxon>
        <taxon>Actinomycetes</taxon>
        <taxon>Pseudonocardiales</taxon>
        <taxon>Pseudonocardiaceae</taxon>
        <taxon>Pseudonocardia</taxon>
    </lineage>
</organism>
<dbReference type="Gene3D" id="3.90.180.10">
    <property type="entry name" value="Medium-chain alcohol dehydrogenases, catalytic domain"/>
    <property type="match status" value="1"/>
</dbReference>
<feature type="domain" description="Alcohol dehydrogenase-like C-terminal" evidence="6">
    <location>
        <begin position="187"/>
        <end position="294"/>
    </location>
</feature>
<evidence type="ECO:0000256" key="4">
    <source>
        <dbReference type="ARBA" id="ARBA00023002"/>
    </source>
</evidence>
<evidence type="ECO:0000256" key="5">
    <source>
        <dbReference type="RuleBase" id="RU361277"/>
    </source>
</evidence>
<dbReference type="EMBL" id="JBBJUP010000011">
    <property type="protein sequence ID" value="MEJ8280267.1"/>
    <property type="molecule type" value="Genomic_DNA"/>
</dbReference>
<comment type="caution">
    <text evidence="8">The sequence shown here is derived from an EMBL/GenBank/DDBJ whole genome shotgun (WGS) entry which is preliminary data.</text>
</comment>
<name>A0ABU8T8L1_9PSEU</name>
<keyword evidence="2 5" id="KW-0479">Metal-binding</keyword>
<keyword evidence="3 5" id="KW-0862">Zinc</keyword>
<evidence type="ECO:0000259" key="7">
    <source>
        <dbReference type="Pfam" id="PF08240"/>
    </source>
</evidence>
<protein>
    <submittedName>
        <fullName evidence="8">Alcohol dehydrogenase catalytic domain-containing protein</fullName>
    </submittedName>
</protein>
<dbReference type="RefSeq" id="WP_340291221.1">
    <property type="nucleotide sequence ID" value="NZ_JBBJUP010000011.1"/>
</dbReference>
<keyword evidence="9" id="KW-1185">Reference proteome</keyword>
<reference evidence="8 9" key="1">
    <citation type="submission" date="2024-03" db="EMBL/GenBank/DDBJ databases">
        <title>Draft genome sequence of Pseudonocardia sp. DW16-2.</title>
        <authorList>
            <person name="Duangmal K."/>
        </authorList>
    </citation>
    <scope>NUCLEOTIDE SEQUENCE [LARGE SCALE GENOMIC DNA]</scope>
    <source>
        <strain evidence="8 9">DW16-2</strain>
    </source>
</reference>
<dbReference type="InterPro" id="IPR050129">
    <property type="entry name" value="Zn_alcohol_dh"/>
</dbReference>
<evidence type="ECO:0000259" key="6">
    <source>
        <dbReference type="Pfam" id="PF00107"/>
    </source>
</evidence>
<dbReference type="SUPFAM" id="SSF50129">
    <property type="entry name" value="GroES-like"/>
    <property type="match status" value="1"/>
</dbReference>
<dbReference type="InterPro" id="IPR036291">
    <property type="entry name" value="NAD(P)-bd_dom_sf"/>
</dbReference>
<dbReference type="PANTHER" id="PTHR43401:SF2">
    <property type="entry name" value="L-THREONINE 3-DEHYDROGENASE"/>
    <property type="match status" value="1"/>
</dbReference>
<dbReference type="InterPro" id="IPR013149">
    <property type="entry name" value="ADH-like_C"/>
</dbReference>
<dbReference type="Proteomes" id="UP001364211">
    <property type="component" value="Unassembled WGS sequence"/>
</dbReference>
<dbReference type="InterPro" id="IPR013154">
    <property type="entry name" value="ADH-like_N"/>
</dbReference>
<evidence type="ECO:0000313" key="9">
    <source>
        <dbReference type="Proteomes" id="UP001364211"/>
    </source>
</evidence>
<dbReference type="InterPro" id="IPR002328">
    <property type="entry name" value="ADH_Zn_CS"/>
</dbReference>
<dbReference type="PANTHER" id="PTHR43401">
    <property type="entry name" value="L-THREONINE 3-DEHYDROGENASE"/>
    <property type="match status" value="1"/>
</dbReference>
<dbReference type="SUPFAM" id="SSF51735">
    <property type="entry name" value="NAD(P)-binding Rossmann-fold domains"/>
    <property type="match status" value="1"/>
</dbReference>
<dbReference type="Pfam" id="PF08240">
    <property type="entry name" value="ADH_N"/>
    <property type="match status" value="1"/>
</dbReference>
<dbReference type="Gene3D" id="3.40.50.720">
    <property type="entry name" value="NAD(P)-binding Rossmann-like Domain"/>
    <property type="match status" value="1"/>
</dbReference>
<comment type="cofactor">
    <cofactor evidence="1 5">
        <name>Zn(2+)</name>
        <dbReference type="ChEBI" id="CHEBI:29105"/>
    </cofactor>
</comment>
<feature type="domain" description="Alcohol dehydrogenase-like N-terminal" evidence="7">
    <location>
        <begin position="33"/>
        <end position="142"/>
    </location>
</feature>
<sequence>MPTTSAAPATTVAVRLTAPGRLDPTPVATPGPGPGEVLVGITAVGLCGTDLAVRSGARPVPALPWTVGHEGGGRVLAVGAGVDPGRVGEVVAVEPNIACGRCRFCRAGRTSACPDRAALGVTAPGLLAGAVAVPAGYAHALPAGLDAATAERVVACVEPWVVTRAALRRAAPEPGSRCLVVGAGSQGTLLCLTLLAAGYVPVVAEPHPGRRRRALELGAREHVPGEVFATVFETSGAPAAWPAALAAVDRAGTLLLVGQHDGPSPVNTHDLVQRQVTVAGSLIYDHPGDFAAALAGLPAVADTLLGLMEPQPYPFARAGAAFDAVPAADRKVWLAP</sequence>
<dbReference type="Pfam" id="PF00107">
    <property type="entry name" value="ADH_zinc_N"/>
    <property type="match status" value="1"/>
</dbReference>